<evidence type="ECO:0000256" key="3">
    <source>
        <dbReference type="RuleBase" id="RU003457"/>
    </source>
</evidence>
<evidence type="ECO:0000313" key="6">
    <source>
        <dbReference type="EMBL" id="AMC12080.1"/>
    </source>
</evidence>
<feature type="domain" description="Quercetin 2,3-dioxygenase C-terminal cupin" evidence="5">
    <location>
        <begin position="158"/>
        <end position="237"/>
    </location>
</feature>
<dbReference type="InterPro" id="IPR014710">
    <property type="entry name" value="RmlC-like_jellyroll"/>
</dbReference>
<dbReference type="PATRIC" id="fig|1622118.3.peg.2618"/>
<dbReference type="KEGG" id="lut:Lupro_12775"/>
<dbReference type="Gene3D" id="2.60.120.10">
    <property type="entry name" value="Jelly Rolls"/>
    <property type="match status" value="2"/>
</dbReference>
<reference evidence="6 7" key="2">
    <citation type="journal article" date="2016" name="Int. J. Syst. Evol. Microbiol.">
        <title>Lutibacter profundi sp. nov., isolated from a deep-sea hydrothermal system on the Arctic Mid-Ocean Ridge and emended description of the genus Lutibacter.</title>
        <authorList>
            <person name="Le Moine Bauer S."/>
            <person name="Roalkvam I."/>
            <person name="Steen I.H."/>
            <person name="Dahle H."/>
        </authorList>
    </citation>
    <scope>NUCLEOTIDE SEQUENCE [LARGE SCALE GENOMIC DNA]</scope>
    <source>
        <strain evidence="6 7">LP1</strain>
    </source>
</reference>
<dbReference type="Pfam" id="PF17954">
    <property type="entry name" value="Pirin_C_2"/>
    <property type="match status" value="1"/>
</dbReference>
<feature type="domain" description="Pirin N-terminal" evidence="4">
    <location>
        <begin position="10"/>
        <end position="121"/>
    </location>
</feature>
<dbReference type="Proteomes" id="UP000059672">
    <property type="component" value="Chromosome"/>
</dbReference>
<name>A0A0X8G8N2_9FLAO</name>
<evidence type="ECO:0000256" key="1">
    <source>
        <dbReference type="ARBA" id="ARBA00008416"/>
    </source>
</evidence>
<dbReference type="RefSeq" id="WP_068211112.1">
    <property type="nucleotide sequence ID" value="NZ_CP013355.1"/>
</dbReference>
<evidence type="ECO:0000259" key="4">
    <source>
        <dbReference type="Pfam" id="PF02678"/>
    </source>
</evidence>
<dbReference type="InterPro" id="IPR012093">
    <property type="entry name" value="Pirin"/>
</dbReference>
<reference evidence="7" key="1">
    <citation type="submission" date="2015-12" db="EMBL/GenBank/DDBJ databases">
        <title>Complete genome sequence of Lutibacter profundus strain LP1.</title>
        <authorList>
            <person name="Wissuwa J."/>
            <person name="Le Moine Bauer S."/>
            <person name="Stokke R."/>
            <person name="Dahle H."/>
            <person name="Steen I.H."/>
        </authorList>
    </citation>
    <scope>NUCLEOTIDE SEQUENCE [LARGE SCALE GENOMIC DNA]</scope>
    <source>
        <strain evidence="7">LP1</strain>
    </source>
</reference>
<feature type="binding site" evidence="2">
    <location>
        <position position="105"/>
    </location>
    <ligand>
        <name>Fe cation</name>
        <dbReference type="ChEBI" id="CHEBI:24875"/>
    </ligand>
</feature>
<keyword evidence="2" id="KW-0408">Iron</keyword>
<dbReference type="CDD" id="cd02910">
    <property type="entry name" value="cupin_Yhhw_N"/>
    <property type="match status" value="1"/>
</dbReference>
<keyword evidence="2" id="KW-0479">Metal-binding</keyword>
<dbReference type="InterPro" id="IPR003829">
    <property type="entry name" value="Pirin_N_dom"/>
</dbReference>
<sequence length="241" mass="27265">MKKTIQRANERGTANHGWLKANFSFSFANYYNPEKVNFGALRVLNDDVIEAGMGFGTHPHNNMEIITIPLEGALKHKDSMSDKWITLETGEVQIMSAGSGLMHSEMNNSTTEHINLFQIWIVPNKNEVKPRYDQGKFSISARNNKLQVLVSSIDDNVANESLKIHQDAQISRIDLSENTEFEYELASEEKGVFVMVINGEVEIASEKLTKRDAIGIEQTNLFKITANKKSEVLFIEIPMRF</sequence>
<dbReference type="OrthoDB" id="321327at2"/>
<dbReference type="AlphaFoldDB" id="A0A0X8G8N2"/>
<dbReference type="STRING" id="1622118.Lupro_12775"/>
<dbReference type="Pfam" id="PF02678">
    <property type="entry name" value="Pirin"/>
    <property type="match status" value="1"/>
</dbReference>
<feature type="binding site" evidence="2">
    <location>
        <position position="58"/>
    </location>
    <ligand>
        <name>Fe cation</name>
        <dbReference type="ChEBI" id="CHEBI:24875"/>
    </ligand>
</feature>
<dbReference type="InterPro" id="IPR011051">
    <property type="entry name" value="RmlC_Cupin_sf"/>
</dbReference>
<dbReference type="GO" id="GO:0046872">
    <property type="term" value="F:metal ion binding"/>
    <property type="evidence" value="ECO:0007669"/>
    <property type="project" value="UniProtKB-KW"/>
</dbReference>
<evidence type="ECO:0000259" key="5">
    <source>
        <dbReference type="Pfam" id="PF17954"/>
    </source>
</evidence>
<protein>
    <submittedName>
        <fullName evidence="6">Pirin</fullName>
    </submittedName>
</protein>
<comment type="similarity">
    <text evidence="1 3">Belongs to the pirin family.</text>
</comment>
<evidence type="ECO:0000313" key="7">
    <source>
        <dbReference type="Proteomes" id="UP000059672"/>
    </source>
</evidence>
<organism evidence="6 7">
    <name type="scientific">Lutibacter profundi</name>
    <dbReference type="NCBI Taxonomy" id="1622118"/>
    <lineage>
        <taxon>Bacteria</taxon>
        <taxon>Pseudomonadati</taxon>
        <taxon>Bacteroidota</taxon>
        <taxon>Flavobacteriia</taxon>
        <taxon>Flavobacteriales</taxon>
        <taxon>Flavobacteriaceae</taxon>
        <taxon>Lutibacter</taxon>
    </lineage>
</organism>
<dbReference type="PIRSF" id="PIRSF006232">
    <property type="entry name" value="Pirin"/>
    <property type="match status" value="1"/>
</dbReference>
<feature type="binding site" evidence="2">
    <location>
        <position position="103"/>
    </location>
    <ligand>
        <name>Fe cation</name>
        <dbReference type="ChEBI" id="CHEBI:24875"/>
    </ligand>
</feature>
<proteinExistence type="inferred from homology"/>
<gene>
    <name evidence="6" type="ORF">Lupro_12775</name>
</gene>
<feature type="binding site" evidence="2">
    <location>
        <position position="60"/>
    </location>
    <ligand>
        <name>Fe cation</name>
        <dbReference type="ChEBI" id="CHEBI:24875"/>
    </ligand>
</feature>
<dbReference type="PANTHER" id="PTHR43212">
    <property type="entry name" value="QUERCETIN 2,3-DIOXYGENASE"/>
    <property type="match status" value="1"/>
</dbReference>
<dbReference type="InterPro" id="IPR041602">
    <property type="entry name" value="Quercetinase_C"/>
</dbReference>
<accession>A0A0X8G8N2</accession>
<keyword evidence="7" id="KW-1185">Reference proteome</keyword>
<comment type="cofactor">
    <cofactor evidence="2">
        <name>Fe cation</name>
        <dbReference type="ChEBI" id="CHEBI:24875"/>
    </cofactor>
    <text evidence="2">Binds 1 Fe cation per subunit.</text>
</comment>
<dbReference type="PANTHER" id="PTHR43212:SF3">
    <property type="entry name" value="QUERCETIN 2,3-DIOXYGENASE"/>
    <property type="match status" value="1"/>
</dbReference>
<evidence type="ECO:0000256" key="2">
    <source>
        <dbReference type="PIRSR" id="PIRSR006232-1"/>
    </source>
</evidence>
<dbReference type="SUPFAM" id="SSF51182">
    <property type="entry name" value="RmlC-like cupins"/>
    <property type="match status" value="1"/>
</dbReference>
<dbReference type="EMBL" id="CP013355">
    <property type="protein sequence ID" value="AMC12080.1"/>
    <property type="molecule type" value="Genomic_DNA"/>
</dbReference>